<dbReference type="OrthoDB" id="4116668at2759"/>
<evidence type="ECO:0000256" key="1">
    <source>
        <dbReference type="SAM" id="Phobius"/>
    </source>
</evidence>
<gene>
    <name evidence="2" type="ORF">B0A52_08769</name>
</gene>
<sequence>MSRVALAASIINGLIAAGHTVKGFEIFASPTWKSLPKLLFAYARVGWYQGSVFFAIAGIDRIIVAMTSLLYLGSSAWYYKNGDGATGTLVAVAGAVQGSILTSKSVYRPG</sequence>
<comment type="caution">
    <text evidence="2">The sequence shown here is derived from an EMBL/GenBank/DDBJ whole genome shotgun (WGS) entry which is preliminary data.</text>
</comment>
<dbReference type="EMBL" id="NAJM01000048">
    <property type="protein sequence ID" value="RVX67416.1"/>
    <property type="molecule type" value="Genomic_DNA"/>
</dbReference>
<name>A0A438MWB2_EXOME</name>
<protein>
    <submittedName>
        <fullName evidence="2">Uncharacterized protein</fullName>
    </submittedName>
</protein>
<feature type="transmembrane region" description="Helical" evidence="1">
    <location>
        <begin position="47"/>
        <end position="72"/>
    </location>
</feature>
<keyword evidence="1" id="KW-0472">Membrane</keyword>
<keyword evidence="1" id="KW-1133">Transmembrane helix</keyword>
<keyword evidence="1" id="KW-0812">Transmembrane</keyword>
<dbReference type="AlphaFoldDB" id="A0A438MWB2"/>
<evidence type="ECO:0000313" key="2">
    <source>
        <dbReference type="EMBL" id="RVX67416.1"/>
    </source>
</evidence>
<reference evidence="2 3" key="1">
    <citation type="submission" date="2017-03" db="EMBL/GenBank/DDBJ databases">
        <title>Genomes of endolithic fungi from Antarctica.</title>
        <authorList>
            <person name="Coleine C."/>
            <person name="Masonjones S."/>
            <person name="Stajich J.E."/>
        </authorList>
    </citation>
    <scope>NUCLEOTIDE SEQUENCE [LARGE SCALE GENOMIC DNA]</scope>
    <source>
        <strain evidence="2 3">CCFEE 6314</strain>
    </source>
</reference>
<accession>A0A438MWB2</accession>
<dbReference type="Proteomes" id="UP000288859">
    <property type="component" value="Unassembled WGS sequence"/>
</dbReference>
<organism evidence="2 3">
    <name type="scientific">Exophiala mesophila</name>
    <name type="common">Black yeast-like fungus</name>
    <dbReference type="NCBI Taxonomy" id="212818"/>
    <lineage>
        <taxon>Eukaryota</taxon>
        <taxon>Fungi</taxon>
        <taxon>Dikarya</taxon>
        <taxon>Ascomycota</taxon>
        <taxon>Pezizomycotina</taxon>
        <taxon>Eurotiomycetes</taxon>
        <taxon>Chaetothyriomycetidae</taxon>
        <taxon>Chaetothyriales</taxon>
        <taxon>Herpotrichiellaceae</taxon>
        <taxon>Exophiala</taxon>
    </lineage>
</organism>
<evidence type="ECO:0000313" key="3">
    <source>
        <dbReference type="Proteomes" id="UP000288859"/>
    </source>
</evidence>
<dbReference type="VEuPathDB" id="FungiDB:PV10_02006"/>
<proteinExistence type="predicted"/>